<sequence length="336" mass="36091">MATGEGKPMNGDGTAKPNLWSSAATGFWDRSKPFSFGQAVAKPAEPPFSGISFAQHEPPPIKVTHSVPMIPRPDIKPSPTPTTTQHLTQHPSQPTTTTPKAPKPTTTTPTTKAKARPKSAEAKMISQMSTMPSNPPLPTAVEPALLTAIVNGSIKQPAKGQPTPRVFNILNEQHGQQTKVDPAYCMFACRFMHTANTMDGGHRISRYSDPDAFCGMQSTTPIPTDWVQVPKPDTFTLGNGVVILGGSQYKRVKGAIGTAIRVEGLIAVGTIERPTENPADGGRMKILPVMVNVLPTQSIMPFPLHRFKAGTRIGRHLKLLEGAFLDSDCVLHGPFV</sequence>
<dbReference type="EMBL" id="JADGJD010000449">
    <property type="protein sequence ID" value="KAJ3050987.1"/>
    <property type="molecule type" value="Genomic_DNA"/>
</dbReference>
<keyword evidence="3" id="KW-1185">Reference proteome</keyword>
<name>A0AAD5SDZ8_9FUNG</name>
<protein>
    <submittedName>
        <fullName evidence="2">Uncharacterized protein</fullName>
    </submittedName>
</protein>
<dbReference type="Proteomes" id="UP001212841">
    <property type="component" value="Unassembled WGS sequence"/>
</dbReference>
<evidence type="ECO:0000256" key="1">
    <source>
        <dbReference type="SAM" id="MobiDB-lite"/>
    </source>
</evidence>
<feature type="region of interest" description="Disordered" evidence="1">
    <location>
        <begin position="1"/>
        <end position="21"/>
    </location>
</feature>
<feature type="region of interest" description="Disordered" evidence="1">
    <location>
        <begin position="39"/>
        <end position="120"/>
    </location>
</feature>
<dbReference type="AlphaFoldDB" id="A0AAD5SDZ8"/>
<proteinExistence type="predicted"/>
<organism evidence="2 3">
    <name type="scientific">Rhizophlyctis rosea</name>
    <dbReference type="NCBI Taxonomy" id="64517"/>
    <lineage>
        <taxon>Eukaryota</taxon>
        <taxon>Fungi</taxon>
        <taxon>Fungi incertae sedis</taxon>
        <taxon>Chytridiomycota</taxon>
        <taxon>Chytridiomycota incertae sedis</taxon>
        <taxon>Chytridiomycetes</taxon>
        <taxon>Rhizophlyctidales</taxon>
        <taxon>Rhizophlyctidaceae</taxon>
        <taxon>Rhizophlyctis</taxon>
    </lineage>
</organism>
<evidence type="ECO:0000313" key="2">
    <source>
        <dbReference type="EMBL" id="KAJ3050987.1"/>
    </source>
</evidence>
<accession>A0AAD5SDZ8</accession>
<feature type="compositionally biased region" description="Low complexity" evidence="1">
    <location>
        <begin position="81"/>
        <end position="112"/>
    </location>
</feature>
<gene>
    <name evidence="2" type="ORF">HK097_008028</name>
</gene>
<comment type="caution">
    <text evidence="2">The sequence shown here is derived from an EMBL/GenBank/DDBJ whole genome shotgun (WGS) entry which is preliminary data.</text>
</comment>
<reference evidence="2" key="1">
    <citation type="submission" date="2020-05" db="EMBL/GenBank/DDBJ databases">
        <title>Phylogenomic resolution of chytrid fungi.</title>
        <authorList>
            <person name="Stajich J.E."/>
            <person name="Amses K."/>
            <person name="Simmons R."/>
            <person name="Seto K."/>
            <person name="Myers J."/>
            <person name="Bonds A."/>
            <person name="Quandt C.A."/>
            <person name="Barry K."/>
            <person name="Liu P."/>
            <person name="Grigoriev I."/>
            <person name="Longcore J.E."/>
            <person name="James T.Y."/>
        </authorList>
    </citation>
    <scope>NUCLEOTIDE SEQUENCE</scope>
    <source>
        <strain evidence="2">JEL0318</strain>
    </source>
</reference>
<evidence type="ECO:0000313" key="3">
    <source>
        <dbReference type="Proteomes" id="UP001212841"/>
    </source>
</evidence>